<keyword evidence="9 13" id="KW-1133">Transmembrane helix</keyword>
<evidence type="ECO:0000256" key="4">
    <source>
        <dbReference type="ARBA" id="ARBA00022475"/>
    </source>
</evidence>
<feature type="transmembrane region" description="Helical" evidence="13">
    <location>
        <begin position="23"/>
        <end position="46"/>
    </location>
</feature>
<evidence type="ECO:0000256" key="10">
    <source>
        <dbReference type="ARBA" id="ARBA00023004"/>
    </source>
</evidence>
<comment type="caution">
    <text evidence="15">The sequence shown here is derived from an EMBL/GenBank/DDBJ whole genome shotgun (WGS) entry which is preliminary data.</text>
</comment>
<evidence type="ECO:0000256" key="5">
    <source>
        <dbReference type="ARBA" id="ARBA00022617"/>
    </source>
</evidence>
<dbReference type="InterPro" id="IPR016174">
    <property type="entry name" value="Di-haem_cyt_TM"/>
</dbReference>
<dbReference type="InterPro" id="IPR052168">
    <property type="entry name" value="Cytochrome_b561_oxidase"/>
</dbReference>
<dbReference type="EMBL" id="QRGA01000004">
    <property type="protein sequence ID" value="RDU99592.1"/>
    <property type="molecule type" value="Genomic_DNA"/>
</dbReference>
<keyword evidence="6 13" id="KW-0812">Transmembrane</keyword>
<keyword evidence="4" id="KW-1003">Cell membrane</keyword>
<keyword evidence="10" id="KW-0408">Iron</keyword>
<reference evidence="15 16" key="1">
    <citation type="submission" date="2018-08" db="EMBL/GenBank/DDBJ databases">
        <title>Paraburkholderia sp. DHOM06 isolated from forest soil.</title>
        <authorList>
            <person name="Gao Z.-H."/>
            <person name="Qiu L.-H."/>
        </authorList>
    </citation>
    <scope>NUCLEOTIDE SEQUENCE [LARGE SCALE GENOMIC DNA]</scope>
    <source>
        <strain evidence="15 16">DHOM06</strain>
    </source>
</reference>
<evidence type="ECO:0000256" key="3">
    <source>
        <dbReference type="ARBA" id="ARBA00022448"/>
    </source>
</evidence>
<feature type="transmembrane region" description="Helical" evidence="13">
    <location>
        <begin position="169"/>
        <end position="190"/>
    </location>
</feature>
<evidence type="ECO:0000256" key="1">
    <source>
        <dbReference type="ARBA" id="ARBA00001970"/>
    </source>
</evidence>
<dbReference type="GO" id="GO:0020037">
    <property type="term" value="F:heme binding"/>
    <property type="evidence" value="ECO:0007669"/>
    <property type="project" value="TreeGrafter"/>
</dbReference>
<dbReference type="PANTHER" id="PTHR30529:SF1">
    <property type="entry name" value="CYTOCHROME B561 HOMOLOG 2"/>
    <property type="match status" value="1"/>
</dbReference>
<keyword evidence="11 13" id="KW-0472">Membrane</keyword>
<evidence type="ECO:0000256" key="6">
    <source>
        <dbReference type="ARBA" id="ARBA00022692"/>
    </source>
</evidence>
<dbReference type="SUPFAM" id="SSF81342">
    <property type="entry name" value="Transmembrane di-heme cytochromes"/>
    <property type="match status" value="1"/>
</dbReference>
<keyword evidence="8" id="KW-0249">Electron transport</keyword>
<comment type="cofactor">
    <cofactor evidence="1">
        <name>heme b</name>
        <dbReference type="ChEBI" id="CHEBI:60344"/>
    </cofactor>
</comment>
<evidence type="ECO:0000256" key="13">
    <source>
        <dbReference type="SAM" id="Phobius"/>
    </source>
</evidence>
<dbReference type="GO" id="GO:0009055">
    <property type="term" value="F:electron transfer activity"/>
    <property type="evidence" value="ECO:0007669"/>
    <property type="project" value="InterPro"/>
</dbReference>
<evidence type="ECO:0000313" key="16">
    <source>
        <dbReference type="Proteomes" id="UP000256838"/>
    </source>
</evidence>
<dbReference type="AlphaFoldDB" id="A0A3D8K3I1"/>
<feature type="transmembrane region" description="Helical" evidence="13">
    <location>
        <begin position="66"/>
        <end position="82"/>
    </location>
</feature>
<gene>
    <name evidence="15" type="ORF">DWV00_08110</name>
</gene>
<comment type="similarity">
    <text evidence="12">Belongs to the cytochrome b561 family.</text>
</comment>
<dbReference type="GO" id="GO:0005886">
    <property type="term" value="C:plasma membrane"/>
    <property type="evidence" value="ECO:0007669"/>
    <property type="project" value="UniProtKB-SubCell"/>
</dbReference>
<keyword evidence="16" id="KW-1185">Reference proteome</keyword>
<evidence type="ECO:0000313" key="15">
    <source>
        <dbReference type="EMBL" id="RDU99592.1"/>
    </source>
</evidence>
<accession>A0A3D8K3I1</accession>
<dbReference type="PANTHER" id="PTHR30529">
    <property type="entry name" value="CYTOCHROME B561"/>
    <property type="match status" value="1"/>
</dbReference>
<keyword evidence="5" id="KW-0349">Heme</keyword>
<keyword evidence="7" id="KW-0479">Metal-binding</keyword>
<dbReference type="RefSeq" id="WP_115533040.1">
    <property type="nucleotide sequence ID" value="NZ_QRGA01000004.1"/>
</dbReference>
<dbReference type="Pfam" id="PF01292">
    <property type="entry name" value="Ni_hydr_CYTB"/>
    <property type="match status" value="1"/>
</dbReference>
<dbReference type="Proteomes" id="UP000256838">
    <property type="component" value="Unassembled WGS sequence"/>
</dbReference>
<name>A0A3D8K3I1_9BURK</name>
<feature type="domain" description="Cytochrome b561 bacterial/Ni-hydrogenase" evidence="14">
    <location>
        <begin position="22"/>
        <end position="201"/>
    </location>
</feature>
<dbReference type="OrthoDB" id="8536275at2"/>
<evidence type="ECO:0000256" key="11">
    <source>
        <dbReference type="ARBA" id="ARBA00023136"/>
    </source>
</evidence>
<dbReference type="GO" id="GO:0022904">
    <property type="term" value="P:respiratory electron transport chain"/>
    <property type="evidence" value="ECO:0007669"/>
    <property type="project" value="InterPro"/>
</dbReference>
<proteinExistence type="inferred from homology"/>
<feature type="transmembrane region" description="Helical" evidence="13">
    <location>
        <begin position="103"/>
        <end position="121"/>
    </location>
</feature>
<dbReference type="InterPro" id="IPR011577">
    <property type="entry name" value="Cyt_b561_bac/Ni-Hgenase"/>
</dbReference>
<sequence length="202" mass="22586">MTTPANASSPSAPRGRSLSAGRFTGVAIVLHWAVAIGILCNVALAWSVDYLPDDWVRPVIDTHKSIGITVLGLVLLRILWRVSHRPPRLPDTFPSWERTAAHIAHGLLYVLMLGLPLSGWLHDSAWKDAATHPMTLFHLVSWPRIGFVMHLAPGLKEHLHDVFGAVHAWFGYALYLLLALHVGGALKHEFIDRQSVLRRMWR</sequence>
<evidence type="ECO:0000256" key="2">
    <source>
        <dbReference type="ARBA" id="ARBA00004651"/>
    </source>
</evidence>
<evidence type="ECO:0000256" key="9">
    <source>
        <dbReference type="ARBA" id="ARBA00022989"/>
    </source>
</evidence>
<dbReference type="GO" id="GO:0046872">
    <property type="term" value="F:metal ion binding"/>
    <property type="evidence" value="ECO:0007669"/>
    <property type="project" value="UniProtKB-KW"/>
</dbReference>
<protein>
    <submittedName>
        <fullName evidence="15">Cytochrome b</fullName>
    </submittedName>
</protein>
<organism evidence="15 16">
    <name type="scientific">Trinickia dinghuensis</name>
    <dbReference type="NCBI Taxonomy" id="2291023"/>
    <lineage>
        <taxon>Bacteria</taxon>
        <taxon>Pseudomonadati</taxon>
        <taxon>Pseudomonadota</taxon>
        <taxon>Betaproteobacteria</taxon>
        <taxon>Burkholderiales</taxon>
        <taxon>Burkholderiaceae</taxon>
        <taxon>Trinickia</taxon>
    </lineage>
</organism>
<evidence type="ECO:0000256" key="7">
    <source>
        <dbReference type="ARBA" id="ARBA00022723"/>
    </source>
</evidence>
<evidence type="ECO:0000259" key="14">
    <source>
        <dbReference type="Pfam" id="PF01292"/>
    </source>
</evidence>
<comment type="subcellular location">
    <subcellularLocation>
        <location evidence="2">Cell membrane</location>
        <topology evidence="2">Multi-pass membrane protein</topology>
    </subcellularLocation>
</comment>
<keyword evidence="3" id="KW-0813">Transport</keyword>
<evidence type="ECO:0000256" key="8">
    <source>
        <dbReference type="ARBA" id="ARBA00022982"/>
    </source>
</evidence>
<evidence type="ECO:0000256" key="12">
    <source>
        <dbReference type="ARBA" id="ARBA00037975"/>
    </source>
</evidence>